<dbReference type="GO" id="GO:0005179">
    <property type="term" value="F:hormone activity"/>
    <property type="evidence" value="ECO:0007669"/>
    <property type="project" value="UniProtKB-KW"/>
</dbReference>
<dbReference type="InterPro" id="IPR036438">
    <property type="entry name" value="Insulin-like_sf"/>
</dbReference>
<accession>A0A3Q3XAB6</accession>
<dbReference type="SUPFAM" id="SSF56994">
    <property type="entry name" value="Insulin-like"/>
    <property type="match status" value="1"/>
</dbReference>
<dbReference type="InterPro" id="IPR051777">
    <property type="entry name" value="Insulin-like_neuro_ligands"/>
</dbReference>
<sequence length="107" mass="12023">IDNMRSLLLLTVLLCVLFVAHVRTQDDTNTMRLCGRAFLRAVVYICGGSRWRRLVGEGKSLQSSGRVPQLKTNALPAMARHWRDQNQALISACCEVGCRWSDLSMLC</sequence>
<keyword evidence="6" id="KW-0732">Signal</keyword>
<evidence type="ECO:0000256" key="3">
    <source>
        <dbReference type="ARBA" id="ARBA00022525"/>
    </source>
</evidence>
<reference evidence="8" key="2">
    <citation type="submission" date="2025-09" db="UniProtKB">
        <authorList>
            <consortium name="Ensembl"/>
        </authorList>
    </citation>
    <scope>IDENTIFICATION</scope>
</reference>
<dbReference type="PANTHER" id="PTHR20968">
    <property type="entry name" value="ILGF DOMAIN-CONTAINING PROTEIN"/>
    <property type="match status" value="1"/>
</dbReference>
<dbReference type="STRING" id="94237.ENSMMOP00000022539"/>
<evidence type="ECO:0000259" key="7">
    <source>
        <dbReference type="SMART" id="SM00078"/>
    </source>
</evidence>
<comment type="subunit">
    <text evidence="2">Heterodimer of a B chain and an A chain linked by two disulfide bonds.</text>
</comment>
<feature type="chain" id="PRO_5018598947" description="Insulin-like domain-containing protein" evidence="6">
    <location>
        <begin position="25"/>
        <end position="107"/>
    </location>
</feature>
<dbReference type="GO" id="GO:0001664">
    <property type="term" value="F:G protein-coupled receptor binding"/>
    <property type="evidence" value="ECO:0007669"/>
    <property type="project" value="TreeGrafter"/>
</dbReference>
<dbReference type="InterPro" id="IPR016179">
    <property type="entry name" value="Insulin-like"/>
</dbReference>
<keyword evidence="9" id="KW-1185">Reference proteome</keyword>
<evidence type="ECO:0000256" key="4">
    <source>
        <dbReference type="ARBA" id="ARBA00022702"/>
    </source>
</evidence>
<reference evidence="8" key="1">
    <citation type="submission" date="2025-08" db="UniProtKB">
        <authorList>
            <consortium name="Ensembl"/>
        </authorList>
    </citation>
    <scope>IDENTIFICATION</scope>
</reference>
<comment type="subcellular location">
    <subcellularLocation>
        <location evidence="1">Secreted</location>
    </subcellularLocation>
</comment>
<feature type="domain" description="Insulin-like" evidence="7">
    <location>
        <begin position="31"/>
        <end position="107"/>
    </location>
</feature>
<keyword evidence="4" id="KW-0372">Hormone</keyword>
<evidence type="ECO:0000256" key="1">
    <source>
        <dbReference type="ARBA" id="ARBA00004613"/>
    </source>
</evidence>
<keyword evidence="5" id="KW-1015">Disulfide bond</keyword>
<evidence type="ECO:0000313" key="8">
    <source>
        <dbReference type="Ensembl" id="ENSMMOP00000022539.1"/>
    </source>
</evidence>
<dbReference type="GO" id="GO:0005576">
    <property type="term" value="C:extracellular region"/>
    <property type="evidence" value="ECO:0007669"/>
    <property type="project" value="UniProtKB-SubCell"/>
</dbReference>
<evidence type="ECO:0000256" key="6">
    <source>
        <dbReference type="SAM" id="SignalP"/>
    </source>
</evidence>
<protein>
    <recommendedName>
        <fullName evidence="7">Insulin-like domain-containing protein</fullName>
    </recommendedName>
</protein>
<name>A0A3Q3XAB6_MOLML</name>
<dbReference type="CDD" id="cd04365">
    <property type="entry name" value="IlGF_relaxin_like"/>
    <property type="match status" value="1"/>
</dbReference>
<evidence type="ECO:0000256" key="5">
    <source>
        <dbReference type="ARBA" id="ARBA00023157"/>
    </source>
</evidence>
<evidence type="ECO:0000313" key="9">
    <source>
        <dbReference type="Proteomes" id="UP000261620"/>
    </source>
</evidence>
<dbReference type="Ensembl" id="ENSMMOT00000022910.1">
    <property type="protein sequence ID" value="ENSMMOP00000022539.1"/>
    <property type="gene ID" value="ENSMMOG00000017132.1"/>
</dbReference>
<dbReference type="Pfam" id="PF00049">
    <property type="entry name" value="Insulin"/>
    <property type="match status" value="1"/>
</dbReference>
<dbReference type="OMA" id="RWRRFMG"/>
<dbReference type="Proteomes" id="UP000261620">
    <property type="component" value="Unplaced"/>
</dbReference>
<dbReference type="SMART" id="SM00078">
    <property type="entry name" value="IlGF"/>
    <property type="match status" value="1"/>
</dbReference>
<evidence type="ECO:0000256" key="2">
    <source>
        <dbReference type="ARBA" id="ARBA00011207"/>
    </source>
</evidence>
<dbReference type="Gene3D" id="1.10.100.10">
    <property type="entry name" value="Insulin-like"/>
    <property type="match status" value="1"/>
</dbReference>
<organism evidence="8 9">
    <name type="scientific">Mola mola</name>
    <name type="common">Ocean sunfish</name>
    <name type="synonym">Tetraodon mola</name>
    <dbReference type="NCBI Taxonomy" id="94237"/>
    <lineage>
        <taxon>Eukaryota</taxon>
        <taxon>Metazoa</taxon>
        <taxon>Chordata</taxon>
        <taxon>Craniata</taxon>
        <taxon>Vertebrata</taxon>
        <taxon>Euteleostomi</taxon>
        <taxon>Actinopterygii</taxon>
        <taxon>Neopterygii</taxon>
        <taxon>Teleostei</taxon>
        <taxon>Neoteleostei</taxon>
        <taxon>Acanthomorphata</taxon>
        <taxon>Eupercaria</taxon>
        <taxon>Tetraodontiformes</taxon>
        <taxon>Molidae</taxon>
        <taxon>Mola</taxon>
    </lineage>
</organism>
<proteinExistence type="predicted"/>
<feature type="signal peptide" evidence="6">
    <location>
        <begin position="1"/>
        <end position="24"/>
    </location>
</feature>
<dbReference type="AlphaFoldDB" id="A0A3Q3XAB6"/>
<dbReference type="PANTHER" id="PTHR20968:SF2">
    <property type="entry name" value="INSULIN-LIKE PEPTIDE INSL5"/>
    <property type="match status" value="1"/>
</dbReference>
<keyword evidence="3" id="KW-0964">Secreted</keyword>